<feature type="transmembrane region" description="Helical" evidence="10">
    <location>
        <begin position="72"/>
        <end position="93"/>
    </location>
</feature>
<reference evidence="11" key="1">
    <citation type="submission" date="2022-11" db="EMBL/GenBank/DDBJ databases">
        <authorList>
            <person name="Hyden B.L."/>
            <person name="Feng K."/>
            <person name="Yates T."/>
            <person name="Jawdy S."/>
            <person name="Smart L.B."/>
            <person name="Muchero W."/>
        </authorList>
    </citation>
    <scope>NUCLEOTIDE SEQUENCE</scope>
    <source>
        <tissue evidence="11">Shoot tip</tissue>
    </source>
</reference>
<keyword evidence="5" id="KW-0862">Zinc</keyword>
<evidence type="ECO:0000313" key="12">
    <source>
        <dbReference type="Proteomes" id="UP001151532"/>
    </source>
</evidence>
<evidence type="ECO:0000256" key="2">
    <source>
        <dbReference type="ARBA" id="ARBA00022692"/>
    </source>
</evidence>
<feature type="region of interest" description="Disordered" evidence="9">
    <location>
        <begin position="192"/>
        <end position="212"/>
    </location>
</feature>
<evidence type="ECO:0000256" key="5">
    <source>
        <dbReference type="ARBA" id="ARBA00022833"/>
    </source>
</evidence>
<evidence type="ECO:0000256" key="10">
    <source>
        <dbReference type="SAM" id="Phobius"/>
    </source>
</evidence>
<dbReference type="Proteomes" id="UP001151532">
    <property type="component" value="Chromosome 15Z"/>
</dbReference>
<organism evidence="11 12">
    <name type="scientific">Salix purpurea</name>
    <name type="common">Purple osier willow</name>
    <dbReference type="NCBI Taxonomy" id="77065"/>
    <lineage>
        <taxon>Eukaryota</taxon>
        <taxon>Viridiplantae</taxon>
        <taxon>Streptophyta</taxon>
        <taxon>Embryophyta</taxon>
        <taxon>Tracheophyta</taxon>
        <taxon>Spermatophyta</taxon>
        <taxon>Magnoliopsida</taxon>
        <taxon>eudicotyledons</taxon>
        <taxon>Gunneridae</taxon>
        <taxon>Pentapetalae</taxon>
        <taxon>rosids</taxon>
        <taxon>fabids</taxon>
        <taxon>Malpighiales</taxon>
        <taxon>Salicaceae</taxon>
        <taxon>Saliceae</taxon>
        <taxon>Salix</taxon>
    </lineage>
</organism>
<evidence type="ECO:0000256" key="8">
    <source>
        <dbReference type="ARBA" id="ARBA00024209"/>
    </source>
</evidence>
<proteinExistence type="inferred from homology"/>
<dbReference type="AlphaFoldDB" id="A0A9Q1A6G5"/>
<evidence type="ECO:0000256" key="1">
    <source>
        <dbReference type="ARBA" id="ARBA00004370"/>
    </source>
</evidence>
<dbReference type="PANTHER" id="PTHR46539:SF2">
    <property type="entry name" value="RING-H2 FINGER PROTEIN ATL43"/>
    <property type="match status" value="1"/>
</dbReference>
<evidence type="ECO:0000256" key="3">
    <source>
        <dbReference type="ARBA" id="ARBA00022723"/>
    </source>
</evidence>
<evidence type="ECO:0000256" key="9">
    <source>
        <dbReference type="SAM" id="MobiDB-lite"/>
    </source>
</evidence>
<dbReference type="OrthoDB" id="8062037at2759"/>
<dbReference type="EMBL" id="JAPFFK010000006">
    <property type="protein sequence ID" value="KAJ6759687.1"/>
    <property type="molecule type" value="Genomic_DNA"/>
</dbReference>
<keyword evidence="12" id="KW-1185">Reference proteome</keyword>
<evidence type="ECO:0000256" key="4">
    <source>
        <dbReference type="ARBA" id="ARBA00022771"/>
    </source>
</evidence>
<evidence type="ECO:0000256" key="7">
    <source>
        <dbReference type="ARBA" id="ARBA00023136"/>
    </source>
</evidence>
<gene>
    <name evidence="11" type="ORF">OIU79_024702</name>
</gene>
<dbReference type="GO" id="GO:0008270">
    <property type="term" value="F:zinc ion binding"/>
    <property type="evidence" value="ECO:0007669"/>
    <property type="project" value="UniProtKB-KW"/>
</dbReference>
<keyword evidence="2 10" id="KW-0812">Transmembrane</keyword>
<keyword evidence="6 10" id="KW-1133">Transmembrane helix</keyword>
<sequence>MVHLLSLTGLSPSVEREGRGNLLLKEKRSCEPLFAEINGDIITPLNPPLPPPPPLAQPNISRPNETPFRTSIAVIVAVLTTLFSVTFLLLLYAKHCKRGNGHSNGVVGYSITDPNLRAARKHSGIDRAVIESLPIFRFSSLRGQKEGTGMRSLPDKIRAYRKDILLIGNDVNNIDYSSAEHDPEFLDIESGKQGDGSAAVSPGFRRVPGRHSSAGERVSGWFQHKLGAVPAATSCRRSLDSSGSRKKNIESGSATVGCFDRGGHRKDGLLMTNDDKTRLEHRIIVSGGLHQRWSDVQPSDLLYLRSEMILSDSRRLSTSSASGPVNLQSGWGGDGRHHRNGTSGRSVINTRSVSEITGLNRFARRSSDNNNREGQVAGAVSRWLAWISSLSQPAVRSERTATSAS</sequence>
<comment type="caution">
    <text evidence="11">The sequence shown here is derived from an EMBL/GenBank/DDBJ whole genome shotgun (WGS) entry which is preliminary data.</text>
</comment>
<keyword evidence="3" id="KW-0479">Metal-binding</keyword>
<dbReference type="PANTHER" id="PTHR46539">
    <property type="entry name" value="E3 UBIQUITIN-PROTEIN LIGASE ATL42"/>
    <property type="match status" value="1"/>
</dbReference>
<evidence type="ECO:0000313" key="11">
    <source>
        <dbReference type="EMBL" id="KAJ6759687.1"/>
    </source>
</evidence>
<accession>A0A9Q1A6G5</accession>
<feature type="compositionally biased region" description="Polar residues" evidence="9">
    <location>
        <begin position="341"/>
        <end position="350"/>
    </location>
</feature>
<protein>
    <submittedName>
        <fullName evidence="11">E3 UBIQUITIN-PROTEIN LIGASE ATL42</fullName>
    </submittedName>
</protein>
<name>A0A9Q1A6G5_SALPP</name>
<feature type="region of interest" description="Disordered" evidence="9">
    <location>
        <begin position="236"/>
        <end position="255"/>
    </location>
</feature>
<keyword evidence="4" id="KW-0863">Zinc-finger</keyword>
<comment type="similarity">
    <text evidence="8">Belongs to the RING-type zinc finger family. ATL subfamily.</text>
</comment>
<keyword evidence="7 10" id="KW-0472">Membrane</keyword>
<reference evidence="11" key="2">
    <citation type="journal article" date="2023" name="Int. J. Mol. Sci.">
        <title>De Novo Assembly and Annotation of 11 Diverse Shrub Willow (Salix) Genomes Reveals Novel Gene Organization in Sex-Linked Regions.</title>
        <authorList>
            <person name="Hyden B."/>
            <person name="Feng K."/>
            <person name="Yates T.B."/>
            <person name="Jawdy S."/>
            <person name="Cereghino C."/>
            <person name="Smart L.B."/>
            <person name="Muchero W."/>
        </authorList>
    </citation>
    <scope>NUCLEOTIDE SEQUENCE</scope>
    <source>
        <tissue evidence="11">Shoot tip</tissue>
    </source>
</reference>
<dbReference type="GO" id="GO:0016020">
    <property type="term" value="C:membrane"/>
    <property type="evidence" value="ECO:0007669"/>
    <property type="project" value="UniProtKB-SubCell"/>
</dbReference>
<comment type="subcellular location">
    <subcellularLocation>
        <location evidence="1">Membrane</location>
    </subcellularLocation>
</comment>
<evidence type="ECO:0000256" key="6">
    <source>
        <dbReference type="ARBA" id="ARBA00022989"/>
    </source>
</evidence>
<feature type="region of interest" description="Disordered" evidence="9">
    <location>
        <begin position="315"/>
        <end position="350"/>
    </location>
</feature>